<evidence type="ECO:0000256" key="1">
    <source>
        <dbReference type="SAM" id="Phobius"/>
    </source>
</evidence>
<comment type="caution">
    <text evidence="3">The sequence shown here is derived from an EMBL/GenBank/DDBJ whole genome shotgun (WGS) entry which is preliminary data.</text>
</comment>
<evidence type="ECO:0000313" key="3">
    <source>
        <dbReference type="EMBL" id="KAL0257646.1"/>
    </source>
</evidence>
<feature type="signal peptide" evidence="2">
    <location>
        <begin position="1"/>
        <end position="23"/>
    </location>
</feature>
<dbReference type="RefSeq" id="XP_066630675.1">
    <property type="nucleotide sequence ID" value="XM_066778238.1"/>
</dbReference>
<keyword evidence="1" id="KW-1133">Transmembrane helix</keyword>
<proteinExistence type="predicted"/>
<keyword evidence="4" id="KW-1185">Reference proteome</keyword>
<dbReference type="EMBL" id="JAJVCZ030000007">
    <property type="protein sequence ID" value="KAL0257646.1"/>
    <property type="molecule type" value="Genomic_DNA"/>
</dbReference>
<gene>
    <name evidence="3" type="ORF">SLS55_006809</name>
</gene>
<sequence>MLRKSRALPLALFCILFAAILEALDILVARNHGISTRDSHIIIPIRYIPTAGAVVFGFLWKALAGEVKAILPWSLMSAGWTSTANSLTLNYINKIEIASLVTAYKRKHWSILLVLTVGFLTGASVAIANVLTYTDSSAVITTDSQLMKTSTFSFENAFESPSGTDVRINLDWTYELYGYISVIQCPGSDNKQIAGTIGGPTKPRYGKAGDFISVRVNIPSGRVINYTMLSDPVPIDLPMSMEAMWIHLNNPADTRFQASLNEINNRSLISGTIKADMYTVGATSKDLVANYENDLFFEQLTDDSLVEATDLYFNNPDLFRSDIETLGAQIMVQVINALGRKDEAQQITGSAIIEEPRLFIQSTALLTMALLLLSYLCSGMDSSVKSLSSYNTLQSLSKRQLLLIGPRESLTFWVPFASTGMKSGIAVIASSMTLLLFPVIKVVAAGLFAHVKVLTTKENVATIINTGWIDNLEQFPVGSATETAVKSQAAQFTEWTVTPSSNVDQTPGIIDNLVFGESVDFDNQPGSASTLGYELQRITVHGALVHAILSGSLESVS</sequence>
<keyword evidence="2" id="KW-0732">Signal</keyword>
<dbReference type="Pfam" id="PF11915">
    <property type="entry name" value="DUF3433"/>
    <property type="match status" value="1"/>
</dbReference>
<dbReference type="GeneID" id="92010894"/>
<evidence type="ECO:0000313" key="4">
    <source>
        <dbReference type="Proteomes" id="UP001430584"/>
    </source>
</evidence>
<feature type="transmembrane region" description="Helical" evidence="1">
    <location>
        <begin position="109"/>
        <end position="131"/>
    </location>
</feature>
<evidence type="ECO:0000256" key="2">
    <source>
        <dbReference type="SAM" id="SignalP"/>
    </source>
</evidence>
<organism evidence="3 4">
    <name type="scientific">Diplodia seriata</name>
    <dbReference type="NCBI Taxonomy" id="420778"/>
    <lineage>
        <taxon>Eukaryota</taxon>
        <taxon>Fungi</taxon>
        <taxon>Dikarya</taxon>
        <taxon>Ascomycota</taxon>
        <taxon>Pezizomycotina</taxon>
        <taxon>Dothideomycetes</taxon>
        <taxon>Dothideomycetes incertae sedis</taxon>
        <taxon>Botryosphaeriales</taxon>
        <taxon>Botryosphaeriaceae</taxon>
        <taxon>Diplodia</taxon>
    </lineage>
</organism>
<keyword evidence="1" id="KW-0812">Transmembrane</keyword>
<dbReference type="PANTHER" id="PTHR37544:SF3">
    <property type="entry name" value="SPRAY"/>
    <property type="match status" value="1"/>
</dbReference>
<name>A0ABR3CD19_9PEZI</name>
<protein>
    <submittedName>
        <fullName evidence="3">Uncharacterized protein</fullName>
    </submittedName>
</protein>
<dbReference type="InterPro" id="IPR021840">
    <property type="entry name" value="DUF3433"/>
</dbReference>
<feature type="chain" id="PRO_5045478394" evidence="2">
    <location>
        <begin position="24"/>
        <end position="557"/>
    </location>
</feature>
<keyword evidence="1" id="KW-0472">Membrane</keyword>
<dbReference type="PANTHER" id="PTHR37544">
    <property type="entry name" value="SPRAY-RELATED"/>
    <property type="match status" value="1"/>
</dbReference>
<reference evidence="3 4" key="1">
    <citation type="submission" date="2024-02" db="EMBL/GenBank/DDBJ databases">
        <title>De novo assembly and annotation of 12 fungi associated with fruit tree decline syndrome in Ontario, Canada.</title>
        <authorList>
            <person name="Sulman M."/>
            <person name="Ellouze W."/>
            <person name="Ilyukhin E."/>
        </authorList>
    </citation>
    <scope>NUCLEOTIDE SEQUENCE [LARGE SCALE GENOMIC DNA]</scope>
    <source>
        <strain evidence="3 4">FDS-637</strain>
    </source>
</reference>
<accession>A0ABR3CD19</accession>
<dbReference type="Proteomes" id="UP001430584">
    <property type="component" value="Unassembled WGS sequence"/>
</dbReference>
<feature type="transmembrane region" description="Helical" evidence="1">
    <location>
        <begin position="39"/>
        <end position="60"/>
    </location>
</feature>